<name>A0A1W1W4S3_9BACT</name>
<feature type="transmembrane region" description="Helical" evidence="1">
    <location>
        <begin position="32"/>
        <end position="51"/>
    </location>
</feature>
<dbReference type="RefSeq" id="WP_159452131.1">
    <property type="nucleotide sequence ID" value="NZ_FWWW01000112.1"/>
</dbReference>
<dbReference type="STRING" id="645990.SAMN00120144_4084"/>
<evidence type="ECO:0000256" key="1">
    <source>
        <dbReference type="SAM" id="Phobius"/>
    </source>
</evidence>
<proteinExistence type="predicted"/>
<sequence>MKVLLLGLLLAFLLAGLPLSLLYTPFFASKASLLVIVGVLLLAVYLINSIFEGEKNP</sequence>
<keyword evidence="1" id="KW-0812">Transmembrane</keyword>
<reference evidence="2 3" key="1">
    <citation type="submission" date="2017-04" db="EMBL/GenBank/DDBJ databases">
        <authorList>
            <person name="Afonso C.L."/>
            <person name="Miller P.J."/>
            <person name="Scott M.A."/>
            <person name="Spackman E."/>
            <person name="Goraichik I."/>
            <person name="Dimitrov K.M."/>
            <person name="Suarez D.L."/>
            <person name="Swayne D.E."/>
        </authorList>
    </citation>
    <scope>NUCLEOTIDE SEQUENCE [LARGE SCALE GENOMIC DNA]</scope>
    <source>
        <strain evidence="2 3">DSM 11622</strain>
    </source>
</reference>
<dbReference type="EMBL" id="FWWW01000112">
    <property type="protein sequence ID" value="SMC00642.1"/>
    <property type="molecule type" value="Genomic_DNA"/>
</dbReference>
<protein>
    <submittedName>
        <fullName evidence="2">Uncharacterized protein</fullName>
    </submittedName>
</protein>
<keyword evidence="1" id="KW-1133">Transmembrane helix</keyword>
<keyword evidence="1" id="KW-0472">Membrane</keyword>
<evidence type="ECO:0000313" key="3">
    <source>
        <dbReference type="Proteomes" id="UP000192266"/>
    </source>
</evidence>
<organism evidence="2 3">
    <name type="scientific">Hymenobacter roseosalivarius DSM 11622</name>
    <dbReference type="NCBI Taxonomy" id="645990"/>
    <lineage>
        <taxon>Bacteria</taxon>
        <taxon>Pseudomonadati</taxon>
        <taxon>Bacteroidota</taxon>
        <taxon>Cytophagia</taxon>
        <taxon>Cytophagales</taxon>
        <taxon>Hymenobacteraceae</taxon>
        <taxon>Hymenobacter</taxon>
    </lineage>
</organism>
<accession>A0A1W1W4S3</accession>
<dbReference type="AlphaFoldDB" id="A0A1W1W4S3"/>
<dbReference type="Proteomes" id="UP000192266">
    <property type="component" value="Unassembled WGS sequence"/>
</dbReference>
<gene>
    <name evidence="2" type="ORF">SAMN00120144_4084</name>
</gene>
<evidence type="ECO:0000313" key="2">
    <source>
        <dbReference type="EMBL" id="SMC00642.1"/>
    </source>
</evidence>
<keyword evidence="3" id="KW-1185">Reference proteome</keyword>